<gene>
    <name evidence="19" type="ORF">COV01_00785</name>
</gene>
<comment type="subunit">
    <text evidence="4">Monomer.</text>
</comment>
<dbReference type="FunFam" id="1.10.8.50:FF:000003">
    <property type="entry name" value="Formamidopyrimidine-DNA glycosylase"/>
    <property type="match status" value="1"/>
</dbReference>
<dbReference type="InterPro" id="IPR012319">
    <property type="entry name" value="FPG_cat"/>
</dbReference>
<dbReference type="InterPro" id="IPR010979">
    <property type="entry name" value="Ribosomal_uS13-like_H2TH"/>
</dbReference>
<evidence type="ECO:0000256" key="16">
    <source>
        <dbReference type="PROSITE-ProRule" id="PRU00391"/>
    </source>
</evidence>
<dbReference type="PROSITE" id="PS51066">
    <property type="entry name" value="ZF_FPG_2"/>
    <property type="match status" value="1"/>
</dbReference>
<protein>
    <recommendedName>
        <fullName evidence="21">DNA-formamidopyrimidine glycosylase</fullName>
    </recommendedName>
</protein>
<comment type="catalytic activity">
    <reaction evidence="15">
        <text>2'-deoxyribonucleotide-(2'-deoxyribose 5'-phosphate)-2'-deoxyribonucleotide-DNA = a 3'-end 2'-deoxyribonucleotide-(2,3-dehydro-2,3-deoxyribose 5'-phosphate)-DNA + a 5'-end 5'-phospho-2'-deoxyribonucleoside-DNA + H(+)</text>
        <dbReference type="Rhea" id="RHEA:66592"/>
        <dbReference type="Rhea" id="RHEA-COMP:13180"/>
        <dbReference type="Rhea" id="RHEA-COMP:16897"/>
        <dbReference type="Rhea" id="RHEA-COMP:17067"/>
        <dbReference type="ChEBI" id="CHEBI:15378"/>
        <dbReference type="ChEBI" id="CHEBI:136412"/>
        <dbReference type="ChEBI" id="CHEBI:157695"/>
        <dbReference type="ChEBI" id="CHEBI:167181"/>
        <dbReference type="EC" id="4.2.99.18"/>
    </reaction>
</comment>
<dbReference type="EMBL" id="PFEQ01000001">
    <property type="protein sequence ID" value="PJE74555.1"/>
    <property type="molecule type" value="Genomic_DNA"/>
</dbReference>
<evidence type="ECO:0000256" key="15">
    <source>
        <dbReference type="ARBA" id="ARBA00044632"/>
    </source>
</evidence>
<evidence type="ECO:0000313" key="19">
    <source>
        <dbReference type="EMBL" id="PJE74555.1"/>
    </source>
</evidence>
<dbReference type="InterPro" id="IPR015886">
    <property type="entry name" value="H2TH_FPG"/>
</dbReference>
<evidence type="ECO:0000313" key="20">
    <source>
        <dbReference type="Proteomes" id="UP000228700"/>
    </source>
</evidence>
<evidence type="ECO:0000256" key="3">
    <source>
        <dbReference type="ARBA" id="ARBA00009409"/>
    </source>
</evidence>
<dbReference type="Gene3D" id="1.10.8.50">
    <property type="match status" value="1"/>
</dbReference>
<dbReference type="SMART" id="SM00898">
    <property type="entry name" value="Fapy_DNA_glyco"/>
    <property type="match status" value="1"/>
</dbReference>
<evidence type="ECO:0000256" key="10">
    <source>
        <dbReference type="ARBA" id="ARBA00023125"/>
    </source>
</evidence>
<keyword evidence="14" id="KW-0326">Glycosidase</keyword>
<dbReference type="SUPFAM" id="SSF57716">
    <property type="entry name" value="Glucocorticoid receptor-like (DNA-binding domain)"/>
    <property type="match status" value="1"/>
</dbReference>
<dbReference type="SUPFAM" id="SSF46946">
    <property type="entry name" value="S13-like H2TH domain"/>
    <property type="match status" value="1"/>
</dbReference>
<keyword evidence="5" id="KW-0479">Metal-binding</keyword>
<organism evidence="19 20">
    <name type="scientific">Candidatus Taylorbacteria bacterium CG10_big_fil_rev_8_21_14_0_10_41_48</name>
    <dbReference type="NCBI Taxonomy" id="1975024"/>
    <lineage>
        <taxon>Bacteria</taxon>
        <taxon>Candidatus Tayloriibacteriota</taxon>
    </lineage>
</organism>
<reference evidence="20" key="1">
    <citation type="submission" date="2017-09" db="EMBL/GenBank/DDBJ databases">
        <title>Depth-based differentiation of microbial function through sediment-hosted aquifers and enrichment of novel symbionts in the deep terrestrial subsurface.</title>
        <authorList>
            <person name="Probst A.J."/>
            <person name="Ladd B."/>
            <person name="Jarett J.K."/>
            <person name="Geller-Mcgrath D.E."/>
            <person name="Sieber C.M.K."/>
            <person name="Emerson J.B."/>
            <person name="Anantharaman K."/>
            <person name="Thomas B.C."/>
            <person name="Malmstrom R."/>
            <person name="Stieglmeier M."/>
            <person name="Klingl A."/>
            <person name="Woyke T."/>
            <person name="Ryan C.M."/>
            <person name="Banfield J.F."/>
        </authorList>
    </citation>
    <scope>NUCLEOTIDE SEQUENCE [LARGE SCALE GENOMIC DNA]</scope>
</reference>
<evidence type="ECO:0000256" key="12">
    <source>
        <dbReference type="ARBA" id="ARBA00023239"/>
    </source>
</evidence>
<dbReference type="PANTHER" id="PTHR22993:SF9">
    <property type="entry name" value="FORMAMIDOPYRIMIDINE-DNA GLYCOSYLASE"/>
    <property type="match status" value="1"/>
</dbReference>
<evidence type="ECO:0000256" key="11">
    <source>
        <dbReference type="ARBA" id="ARBA00023204"/>
    </source>
</evidence>
<sequence length="304" mass="34575">MPELPEVQTTVDGIHSRARGLRIVDVWTDYRSEFHKGKDNINDPNYFAQFKKIVRGAKITKASRRAKNVLIHLDNKQTILIHMKMTGHVLYGKYKKVRGKWIAIDAGPLRDDPFNRHVRLIFTLSNGKHLALSDMRRFAKTTLIETDKLHKSKHLEKSGPEPLDKSFNFSNFQARLYLKPKGKIKQVLMNHEIIAGIGNIYSDEILWSAGINPLEQIQNISETKLKLAFKAMKKTLLRGIDVGGDSMSDYRNIDGIAGKFQNKHNAYQKTGKLCSKKDCTGTIKRIIVGGRSGHYCDVHQKLAN</sequence>
<comment type="catalytic activity">
    <reaction evidence="1">
        <text>Hydrolysis of DNA containing ring-opened 7-methylguanine residues, releasing 2,6-diamino-4-hydroxy-5-(N-methyl)formamidopyrimidine.</text>
        <dbReference type="EC" id="3.2.2.23"/>
    </reaction>
</comment>
<comment type="caution">
    <text evidence="19">The sequence shown here is derived from an EMBL/GenBank/DDBJ whole genome shotgun (WGS) entry which is preliminary data.</text>
</comment>
<evidence type="ECO:0000256" key="1">
    <source>
        <dbReference type="ARBA" id="ARBA00001668"/>
    </source>
</evidence>
<evidence type="ECO:0000256" key="13">
    <source>
        <dbReference type="ARBA" id="ARBA00023268"/>
    </source>
</evidence>
<dbReference type="InterPro" id="IPR020629">
    <property type="entry name" value="FPG_Glyclase"/>
</dbReference>
<dbReference type="Proteomes" id="UP000228700">
    <property type="component" value="Unassembled WGS sequence"/>
</dbReference>
<keyword evidence="10" id="KW-0238">DNA-binding</keyword>
<evidence type="ECO:0000259" key="18">
    <source>
        <dbReference type="PROSITE" id="PS51068"/>
    </source>
</evidence>
<evidence type="ECO:0000256" key="7">
    <source>
        <dbReference type="ARBA" id="ARBA00022771"/>
    </source>
</evidence>
<evidence type="ECO:0000256" key="14">
    <source>
        <dbReference type="ARBA" id="ARBA00023295"/>
    </source>
</evidence>
<keyword evidence="9" id="KW-0862">Zinc</keyword>
<evidence type="ECO:0000256" key="6">
    <source>
        <dbReference type="ARBA" id="ARBA00022763"/>
    </source>
</evidence>
<proteinExistence type="inferred from homology"/>
<dbReference type="GO" id="GO:0140078">
    <property type="term" value="F:class I DNA-(apurinic or apyrimidinic site) endonuclease activity"/>
    <property type="evidence" value="ECO:0007669"/>
    <property type="project" value="UniProtKB-EC"/>
</dbReference>
<dbReference type="SMART" id="SM01232">
    <property type="entry name" value="H2TH"/>
    <property type="match status" value="1"/>
</dbReference>
<dbReference type="GO" id="GO:0006284">
    <property type="term" value="P:base-excision repair"/>
    <property type="evidence" value="ECO:0007669"/>
    <property type="project" value="InterPro"/>
</dbReference>
<evidence type="ECO:0000256" key="8">
    <source>
        <dbReference type="ARBA" id="ARBA00022801"/>
    </source>
</evidence>
<accession>A0A2M8LD65</accession>
<keyword evidence="8" id="KW-0378">Hydrolase</keyword>
<feature type="domain" description="Formamidopyrimidine-DNA glycosylase catalytic" evidence="18">
    <location>
        <begin position="2"/>
        <end position="139"/>
    </location>
</feature>
<keyword evidence="13" id="KW-0511">Multifunctional enzyme</keyword>
<dbReference type="AlphaFoldDB" id="A0A2M8LD65"/>
<dbReference type="NCBIfam" id="NF002211">
    <property type="entry name" value="PRK01103.1"/>
    <property type="match status" value="1"/>
</dbReference>
<evidence type="ECO:0000259" key="17">
    <source>
        <dbReference type="PROSITE" id="PS51066"/>
    </source>
</evidence>
<dbReference type="NCBIfam" id="TIGR00577">
    <property type="entry name" value="fpg"/>
    <property type="match status" value="1"/>
</dbReference>
<evidence type="ECO:0000256" key="9">
    <source>
        <dbReference type="ARBA" id="ARBA00022833"/>
    </source>
</evidence>
<keyword evidence="7 16" id="KW-0863">Zinc-finger</keyword>
<dbReference type="GO" id="GO:0008270">
    <property type="term" value="F:zinc ion binding"/>
    <property type="evidence" value="ECO:0007669"/>
    <property type="project" value="UniProtKB-KW"/>
</dbReference>
<dbReference type="PANTHER" id="PTHR22993">
    <property type="entry name" value="FORMAMIDOPYRIMIDINE-DNA GLYCOSYLASE"/>
    <property type="match status" value="1"/>
</dbReference>
<dbReference type="PROSITE" id="PS51068">
    <property type="entry name" value="FPG_CAT"/>
    <property type="match status" value="1"/>
</dbReference>
<evidence type="ECO:0000256" key="5">
    <source>
        <dbReference type="ARBA" id="ARBA00022723"/>
    </source>
</evidence>
<dbReference type="InterPro" id="IPR000214">
    <property type="entry name" value="Znf_DNA_glyclase/AP_lyase"/>
</dbReference>
<dbReference type="CDD" id="cd08966">
    <property type="entry name" value="EcFpg-like_N"/>
    <property type="match status" value="1"/>
</dbReference>
<comment type="similarity">
    <text evidence="3">Belongs to the FPG family.</text>
</comment>
<evidence type="ECO:0008006" key="21">
    <source>
        <dbReference type="Google" id="ProtNLM"/>
    </source>
</evidence>
<dbReference type="GO" id="GO:0034039">
    <property type="term" value="F:8-oxo-7,8-dihydroguanine DNA N-glycosylase activity"/>
    <property type="evidence" value="ECO:0007669"/>
    <property type="project" value="TreeGrafter"/>
</dbReference>
<dbReference type="SUPFAM" id="SSF81624">
    <property type="entry name" value="N-terminal domain of MutM-like DNA repair proteins"/>
    <property type="match status" value="1"/>
</dbReference>
<keyword evidence="11" id="KW-0234">DNA repair</keyword>
<dbReference type="InterPro" id="IPR035937">
    <property type="entry name" value="FPG_N"/>
</dbReference>
<feature type="domain" description="FPG-type" evidence="17">
    <location>
        <begin position="265"/>
        <end position="301"/>
    </location>
</feature>
<keyword evidence="12" id="KW-0456">Lyase</keyword>
<dbReference type="Pfam" id="PF06831">
    <property type="entry name" value="H2TH"/>
    <property type="match status" value="1"/>
</dbReference>
<dbReference type="GO" id="GO:0003684">
    <property type="term" value="F:damaged DNA binding"/>
    <property type="evidence" value="ECO:0007669"/>
    <property type="project" value="InterPro"/>
</dbReference>
<comment type="cofactor">
    <cofactor evidence="2">
        <name>Zn(2+)</name>
        <dbReference type="ChEBI" id="CHEBI:29105"/>
    </cofactor>
</comment>
<evidence type="ECO:0000256" key="2">
    <source>
        <dbReference type="ARBA" id="ARBA00001947"/>
    </source>
</evidence>
<dbReference type="Gene3D" id="3.20.190.10">
    <property type="entry name" value="MutM-like, N-terminal"/>
    <property type="match status" value="1"/>
</dbReference>
<dbReference type="Pfam" id="PF01149">
    <property type="entry name" value="Fapy_DNA_glyco"/>
    <property type="match status" value="1"/>
</dbReference>
<keyword evidence="6" id="KW-0227">DNA damage</keyword>
<name>A0A2M8LD65_9BACT</name>
<evidence type="ECO:0000256" key="4">
    <source>
        <dbReference type="ARBA" id="ARBA00011245"/>
    </source>
</evidence>